<accession>A0A4Q4TUE0</accession>
<dbReference type="Proteomes" id="UP000293360">
    <property type="component" value="Unassembled WGS sequence"/>
</dbReference>
<reference evidence="1 2" key="1">
    <citation type="submission" date="2018-06" db="EMBL/GenBank/DDBJ databases">
        <title>Complete Genomes of Monosporascus.</title>
        <authorList>
            <person name="Robinson A.J."/>
            <person name="Natvig D.O."/>
        </authorList>
    </citation>
    <scope>NUCLEOTIDE SEQUENCE [LARGE SCALE GENOMIC DNA]</scope>
    <source>
        <strain evidence="1 2">CBS 110550</strain>
    </source>
</reference>
<evidence type="ECO:0000313" key="1">
    <source>
        <dbReference type="EMBL" id="RYP11081.1"/>
    </source>
</evidence>
<dbReference type="AlphaFoldDB" id="A0A4Q4TUE0"/>
<organism evidence="1 2">
    <name type="scientific">Monosporascus ibericus</name>
    <dbReference type="NCBI Taxonomy" id="155417"/>
    <lineage>
        <taxon>Eukaryota</taxon>
        <taxon>Fungi</taxon>
        <taxon>Dikarya</taxon>
        <taxon>Ascomycota</taxon>
        <taxon>Pezizomycotina</taxon>
        <taxon>Sordariomycetes</taxon>
        <taxon>Xylariomycetidae</taxon>
        <taxon>Xylariales</taxon>
        <taxon>Xylariales incertae sedis</taxon>
        <taxon>Monosporascus</taxon>
    </lineage>
</organism>
<keyword evidence="2" id="KW-1185">Reference proteome</keyword>
<evidence type="ECO:0000313" key="2">
    <source>
        <dbReference type="Proteomes" id="UP000293360"/>
    </source>
</evidence>
<proteinExistence type="predicted"/>
<dbReference type="OrthoDB" id="4760834at2759"/>
<sequence>MAAAPLGWGAPYPFTHNYPVSRLPRIADAQSNKIQILIERLRRYKDIPQTSYIPLCLNAYNCRAPVRENHGLWTYVYHRIITIRAPGAALEPIRIPSPQPSAARVRRDFNTPWRNMMPMVVYPHVLPLPRGPADPRYRLAIFIHKHPEANSFKAVYYMTIFDRQRNTLTWHDTLIEPRGTRQADIQHYWANVASSFNYPWSPLTMSADDYRPVGWRRLTREQNFNQVLGREPDIQSGMHRAALPTLLVFLIRPMALARGGPGQDFSITNNVNMMLRLRIRAIGGRELLPFGPENSHLDTKQLFFA</sequence>
<dbReference type="STRING" id="155417.A0A4Q4TUE0"/>
<comment type="caution">
    <text evidence="1">The sequence shown here is derived from an EMBL/GenBank/DDBJ whole genome shotgun (WGS) entry which is preliminary data.</text>
</comment>
<gene>
    <name evidence="1" type="ORF">DL764_000239</name>
</gene>
<protein>
    <submittedName>
        <fullName evidence="1">Uncharacterized protein</fullName>
    </submittedName>
</protein>
<name>A0A4Q4TUE0_9PEZI</name>
<dbReference type="EMBL" id="QJNU01000007">
    <property type="protein sequence ID" value="RYP11081.1"/>
    <property type="molecule type" value="Genomic_DNA"/>
</dbReference>